<keyword evidence="7" id="KW-1185">Reference proteome</keyword>
<proteinExistence type="inferred from homology"/>
<evidence type="ECO:0000256" key="3">
    <source>
        <dbReference type="ARBA" id="ARBA00022664"/>
    </source>
</evidence>
<dbReference type="Pfam" id="PF02966">
    <property type="entry name" value="DIM1"/>
    <property type="match status" value="1"/>
</dbReference>
<evidence type="ECO:0000256" key="1">
    <source>
        <dbReference type="ARBA" id="ARBA00004123"/>
    </source>
</evidence>
<evidence type="ECO:0000256" key="2">
    <source>
        <dbReference type="ARBA" id="ARBA00008241"/>
    </source>
</evidence>
<evidence type="ECO:0000313" key="6">
    <source>
        <dbReference type="EMBL" id="KAF6171156.1"/>
    </source>
</evidence>
<sequence length="163" mass="18736">MFIWGLRWLRLENVDFDSLDKCLEMILRHDEKKAARGSVVVLRLIGYGEAQGVLAYMQFLGQASPQCLDSQSSYDTRRGGVGLCLVVIRFGHDWYETCAEMDKVLASVADKIQSFAVTYVVDISEVPDFNTMYEVYYPCTVMFFFRNKHMMVDLGTGRKQEQD</sequence>
<evidence type="ECO:0000256" key="4">
    <source>
        <dbReference type="ARBA" id="ARBA00023187"/>
    </source>
</evidence>
<dbReference type="AlphaFoldDB" id="A0A7J7NVF4"/>
<comment type="caution">
    <text evidence="6">The sequence shown here is derived from an EMBL/GenBank/DDBJ whole genome shotgun (WGS) entry which is preliminary data.</text>
</comment>
<dbReference type="EMBL" id="JACGCM010000519">
    <property type="protein sequence ID" value="KAF6171156.1"/>
    <property type="molecule type" value="Genomic_DNA"/>
</dbReference>
<dbReference type="PANTHER" id="PTHR12052:SF5">
    <property type="entry name" value="THIOREDOXIN-LIKE PROTEIN 4A"/>
    <property type="match status" value="1"/>
</dbReference>
<comment type="similarity">
    <text evidence="2">Belongs to the DIM1 family.</text>
</comment>
<comment type="subcellular location">
    <subcellularLocation>
        <location evidence="1">Nucleus</location>
    </subcellularLocation>
</comment>
<gene>
    <name evidence="6" type="ORF">GIB67_035113</name>
</gene>
<dbReference type="GO" id="GO:0000398">
    <property type="term" value="P:mRNA splicing, via spliceosome"/>
    <property type="evidence" value="ECO:0007669"/>
    <property type="project" value="InterPro"/>
</dbReference>
<dbReference type="Proteomes" id="UP000541444">
    <property type="component" value="Unassembled WGS sequence"/>
</dbReference>
<dbReference type="GO" id="GO:0046540">
    <property type="term" value="C:U4/U6 x U5 tri-snRNP complex"/>
    <property type="evidence" value="ECO:0007669"/>
    <property type="project" value="InterPro"/>
</dbReference>
<organism evidence="6 7">
    <name type="scientific">Kingdonia uniflora</name>
    <dbReference type="NCBI Taxonomy" id="39325"/>
    <lineage>
        <taxon>Eukaryota</taxon>
        <taxon>Viridiplantae</taxon>
        <taxon>Streptophyta</taxon>
        <taxon>Embryophyta</taxon>
        <taxon>Tracheophyta</taxon>
        <taxon>Spermatophyta</taxon>
        <taxon>Magnoliopsida</taxon>
        <taxon>Ranunculales</taxon>
        <taxon>Circaeasteraceae</taxon>
        <taxon>Kingdonia</taxon>
    </lineage>
</organism>
<dbReference type="SMART" id="SM01410">
    <property type="entry name" value="DIM1"/>
    <property type="match status" value="1"/>
</dbReference>
<name>A0A7J7NVF4_9MAGN</name>
<dbReference type="SUPFAM" id="SSF52833">
    <property type="entry name" value="Thioredoxin-like"/>
    <property type="match status" value="1"/>
</dbReference>
<evidence type="ECO:0000313" key="7">
    <source>
        <dbReference type="Proteomes" id="UP000541444"/>
    </source>
</evidence>
<keyword evidence="5" id="KW-0539">Nucleus</keyword>
<dbReference type="GO" id="GO:0005682">
    <property type="term" value="C:U5 snRNP"/>
    <property type="evidence" value="ECO:0007669"/>
    <property type="project" value="TreeGrafter"/>
</dbReference>
<keyword evidence="4" id="KW-0508">mRNA splicing</keyword>
<dbReference type="InterPro" id="IPR004123">
    <property type="entry name" value="Dim1"/>
</dbReference>
<dbReference type="Gene3D" id="3.40.30.10">
    <property type="entry name" value="Glutaredoxin"/>
    <property type="match status" value="1"/>
</dbReference>
<reference evidence="6 7" key="1">
    <citation type="journal article" date="2020" name="IScience">
        <title>Genome Sequencing of the Endangered Kingdonia uniflora (Circaeasteraceae, Ranunculales) Reveals Potential Mechanisms of Evolutionary Specialization.</title>
        <authorList>
            <person name="Sun Y."/>
            <person name="Deng T."/>
            <person name="Zhang A."/>
            <person name="Moore M.J."/>
            <person name="Landis J.B."/>
            <person name="Lin N."/>
            <person name="Zhang H."/>
            <person name="Zhang X."/>
            <person name="Huang J."/>
            <person name="Zhang X."/>
            <person name="Sun H."/>
            <person name="Wang H."/>
        </authorList>
    </citation>
    <scope>NUCLEOTIDE SEQUENCE [LARGE SCALE GENOMIC DNA]</scope>
    <source>
        <strain evidence="6">TB1705</strain>
        <tissue evidence="6">Leaf</tissue>
    </source>
</reference>
<dbReference type="OrthoDB" id="147752at2759"/>
<keyword evidence="3" id="KW-0507">mRNA processing</keyword>
<protein>
    <submittedName>
        <fullName evidence="6">Uncharacterized protein</fullName>
    </submittedName>
</protein>
<dbReference type="InterPro" id="IPR036249">
    <property type="entry name" value="Thioredoxin-like_sf"/>
</dbReference>
<evidence type="ECO:0000256" key="5">
    <source>
        <dbReference type="ARBA" id="ARBA00023242"/>
    </source>
</evidence>
<dbReference type="GO" id="GO:0005681">
    <property type="term" value="C:spliceosomal complex"/>
    <property type="evidence" value="ECO:0007669"/>
    <property type="project" value="TreeGrafter"/>
</dbReference>
<dbReference type="PANTHER" id="PTHR12052">
    <property type="entry name" value="THIOREDOXIN-LIKE PROTEN 4A, 4B"/>
    <property type="match status" value="1"/>
</dbReference>
<accession>A0A7J7NVF4</accession>